<sequence length="50" mass="5543">MNMMMRAAAALALLGTLAGCVVVPASPAPRPHYHGHPYYYYPAYPAPYYR</sequence>
<evidence type="ECO:0008006" key="4">
    <source>
        <dbReference type="Google" id="ProtNLM"/>
    </source>
</evidence>
<dbReference type="RefSeq" id="WP_156185336.1">
    <property type="nucleotide sequence ID" value="NZ_CAJGUP010000007.1"/>
</dbReference>
<feature type="chain" id="PRO_5005813481" description="Lipoprotein" evidence="1">
    <location>
        <begin position="26"/>
        <end position="50"/>
    </location>
</feature>
<organism evidence="2 3">
    <name type="scientific">Bordetella pseudohinzii</name>
    <dbReference type="NCBI Taxonomy" id="1331258"/>
    <lineage>
        <taxon>Bacteria</taxon>
        <taxon>Pseudomonadati</taxon>
        <taxon>Pseudomonadota</taxon>
        <taxon>Betaproteobacteria</taxon>
        <taxon>Burkholderiales</taxon>
        <taxon>Alcaligenaceae</taxon>
        <taxon>Bordetella</taxon>
    </lineage>
</organism>
<dbReference type="PROSITE" id="PS51257">
    <property type="entry name" value="PROKAR_LIPOPROTEIN"/>
    <property type="match status" value="1"/>
</dbReference>
<name>A0A0M7I3E2_9BORD</name>
<evidence type="ECO:0000313" key="2">
    <source>
        <dbReference type="EMBL" id="CUJ17117.1"/>
    </source>
</evidence>
<keyword evidence="1" id="KW-0732">Signal</keyword>
<proteinExistence type="predicted"/>
<evidence type="ECO:0000256" key="1">
    <source>
        <dbReference type="SAM" id="SignalP"/>
    </source>
</evidence>
<dbReference type="EMBL" id="CYTV01000020">
    <property type="protein sequence ID" value="CUJ17117.1"/>
    <property type="molecule type" value="Genomic_DNA"/>
</dbReference>
<evidence type="ECO:0000313" key="3">
    <source>
        <dbReference type="Proteomes" id="UP000053096"/>
    </source>
</evidence>
<reference evidence="2 3" key="1">
    <citation type="submission" date="2015-09" db="EMBL/GenBank/DDBJ databases">
        <authorList>
            <person name="Jackson K.R."/>
            <person name="Lunt B.L."/>
            <person name="Fisher J.N.B."/>
            <person name="Gardner A.V."/>
            <person name="Bailey M.E."/>
            <person name="Deus L.M."/>
            <person name="Earl A.S."/>
            <person name="Gibby P.D."/>
            <person name="Hartmann K.A."/>
            <person name="Liu J.E."/>
            <person name="Manci A.M."/>
            <person name="Nielsen D.A."/>
            <person name="Solomon M.B."/>
            <person name="Breakwell D.P."/>
            <person name="Burnett S.H."/>
            <person name="Grose J.H."/>
        </authorList>
    </citation>
    <scope>NUCLEOTIDE SEQUENCE [LARGE SCALE GENOMIC DNA]</scope>
    <source>
        <strain evidence="2 3">2789STDY5608636</strain>
    </source>
</reference>
<accession>A0A0M7I3E2</accession>
<dbReference type="Proteomes" id="UP000053096">
    <property type="component" value="Unassembled WGS sequence"/>
</dbReference>
<protein>
    <recommendedName>
        <fullName evidence="4">Lipoprotein</fullName>
    </recommendedName>
</protein>
<feature type="signal peptide" evidence="1">
    <location>
        <begin position="1"/>
        <end position="25"/>
    </location>
</feature>
<dbReference type="AlphaFoldDB" id="A0A0M7I3E2"/>
<gene>
    <name evidence="2" type="ORF">ERS370011_04108</name>
</gene>